<sequence>MDELNYSYLLKETIRIAIQEDIGHGDITSLLIIPDEKKVRANIIAKEDFILAGMPFVREVFNAIDPDIAIQISFDEGAYVKKGSIVAKISGRARSLLAGERISLNILQRISGIATMTNQFVKKIGGLSAKIADTRKTMPGMRIMEKYGVRIGGGVNHRFGLYDGILIKDNHIKIAGSIKKAIDLAKKGHHLLKIEIEVKNLDELKEALDAGVDVIMLDNMSILDMAKAVKIAKGKAIVEASGNVSMENVRSIAETGVDIISIGALTHSARAVDISMKIV</sequence>
<dbReference type="GO" id="GO:0034213">
    <property type="term" value="P:quinolinate catabolic process"/>
    <property type="evidence" value="ECO:0007669"/>
    <property type="project" value="TreeGrafter"/>
</dbReference>
<dbReference type="InterPro" id="IPR004393">
    <property type="entry name" value="NadC"/>
</dbReference>
<evidence type="ECO:0000259" key="14">
    <source>
        <dbReference type="Pfam" id="PF01729"/>
    </source>
</evidence>
<comment type="subunit">
    <text evidence="4">Hexamer formed by 3 homodimers.</text>
</comment>
<keyword evidence="7 12" id="KW-0328">Glycosyltransferase</keyword>
<dbReference type="RefSeq" id="WP_242455765.1">
    <property type="nucleotide sequence ID" value="NZ_AP022873.1"/>
</dbReference>
<dbReference type="SUPFAM" id="SSF54675">
    <property type="entry name" value="Nicotinate/Quinolinate PRTase N-terminal domain-like"/>
    <property type="match status" value="1"/>
</dbReference>
<evidence type="ECO:0000256" key="7">
    <source>
        <dbReference type="ARBA" id="ARBA00022676"/>
    </source>
</evidence>
<evidence type="ECO:0000256" key="3">
    <source>
        <dbReference type="ARBA" id="ARBA00009400"/>
    </source>
</evidence>
<feature type="binding site" evidence="13">
    <location>
        <position position="101"/>
    </location>
    <ligand>
        <name>substrate</name>
    </ligand>
</feature>
<evidence type="ECO:0000256" key="10">
    <source>
        <dbReference type="ARBA" id="ARBA00047445"/>
    </source>
</evidence>
<dbReference type="InterPro" id="IPR002638">
    <property type="entry name" value="Quinolinate_PRibosylTrfase_C"/>
</dbReference>
<dbReference type="CDD" id="cd01572">
    <property type="entry name" value="QPRTase"/>
    <property type="match status" value="1"/>
</dbReference>
<feature type="domain" description="Quinolinate phosphoribosyl transferase C-terminal" evidence="14">
    <location>
        <begin position="113"/>
        <end position="277"/>
    </location>
</feature>
<evidence type="ECO:0000313" key="16">
    <source>
        <dbReference type="EMBL" id="BCB96398.1"/>
    </source>
</evidence>
<gene>
    <name evidence="16" type="primary">nadC</name>
    <name evidence="16" type="ORF">JZK55_13200</name>
</gene>
<keyword evidence="6" id="KW-0662">Pyridine nucleotide biosynthesis</keyword>
<dbReference type="NCBIfam" id="TIGR00078">
    <property type="entry name" value="nadC"/>
    <property type="match status" value="1"/>
</dbReference>
<dbReference type="EMBL" id="AP022873">
    <property type="protein sequence ID" value="BCB96398.1"/>
    <property type="molecule type" value="Genomic_DNA"/>
</dbReference>
<dbReference type="InterPro" id="IPR036068">
    <property type="entry name" value="Nicotinate_pribotase-like_C"/>
</dbReference>
<evidence type="ECO:0000256" key="12">
    <source>
        <dbReference type="PIRNR" id="PIRNR006250"/>
    </source>
</evidence>
<feature type="binding site" evidence="13">
    <location>
        <position position="218"/>
    </location>
    <ligand>
        <name>substrate</name>
    </ligand>
</feature>
<protein>
    <recommendedName>
        <fullName evidence="11">Probable nicotinate-nucleotide pyrophosphorylase [carboxylating]</fullName>
        <ecNumber evidence="5">2.4.2.19</ecNumber>
    </recommendedName>
    <alternativeName>
        <fullName evidence="9">Quinolinate phosphoribosyltransferase [decarboxylating]</fullName>
    </alternativeName>
</protein>
<evidence type="ECO:0000256" key="5">
    <source>
        <dbReference type="ARBA" id="ARBA00011944"/>
    </source>
</evidence>
<dbReference type="InterPro" id="IPR022412">
    <property type="entry name" value="Quinolinate_PRibosylTrfase_N"/>
</dbReference>
<dbReference type="Gene3D" id="3.90.1170.20">
    <property type="entry name" value="Quinolinate phosphoribosyl transferase, N-terminal domain"/>
    <property type="match status" value="1"/>
</dbReference>
<dbReference type="Pfam" id="PF01729">
    <property type="entry name" value="QRPTase_C"/>
    <property type="match status" value="1"/>
</dbReference>
<feature type="domain" description="Quinolinate phosphoribosyl transferase N-terminal" evidence="15">
    <location>
        <begin position="26"/>
        <end position="111"/>
    </location>
</feature>
<dbReference type="GO" id="GO:0005737">
    <property type="term" value="C:cytoplasm"/>
    <property type="evidence" value="ECO:0007669"/>
    <property type="project" value="TreeGrafter"/>
</dbReference>
<feature type="binding site" evidence="13">
    <location>
        <position position="158"/>
    </location>
    <ligand>
        <name>substrate</name>
    </ligand>
</feature>
<dbReference type="AlphaFoldDB" id="A0A7G1H1B1"/>
<evidence type="ECO:0000256" key="13">
    <source>
        <dbReference type="PIRSR" id="PIRSR006250-1"/>
    </source>
</evidence>
<feature type="binding site" evidence="13">
    <location>
        <position position="168"/>
    </location>
    <ligand>
        <name>substrate</name>
    </ligand>
</feature>
<evidence type="ECO:0000256" key="11">
    <source>
        <dbReference type="ARBA" id="ARBA00069173"/>
    </source>
</evidence>
<evidence type="ECO:0000256" key="6">
    <source>
        <dbReference type="ARBA" id="ARBA00022642"/>
    </source>
</evidence>
<dbReference type="FunFam" id="3.90.1170.20:FF:000001">
    <property type="entry name" value="Nicotinate-nucleotide diphosphorylase (Carboxylating)"/>
    <property type="match status" value="1"/>
</dbReference>
<evidence type="ECO:0000256" key="4">
    <source>
        <dbReference type="ARBA" id="ARBA00011218"/>
    </source>
</evidence>
<keyword evidence="17" id="KW-1185">Reference proteome</keyword>
<comment type="catalytic activity">
    <reaction evidence="10">
        <text>nicotinate beta-D-ribonucleotide + CO2 + diphosphate = quinolinate + 5-phospho-alpha-D-ribose 1-diphosphate + 2 H(+)</text>
        <dbReference type="Rhea" id="RHEA:12733"/>
        <dbReference type="ChEBI" id="CHEBI:15378"/>
        <dbReference type="ChEBI" id="CHEBI:16526"/>
        <dbReference type="ChEBI" id="CHEBI:29959"/>
        <dbReference type="ChEBI" id="CHEBI:33019"/>
        <dbReference type="ChEBI" id="CHEBI:57502"/>
        <dbReference type="ChEBI" id="CHEBI:58017"/>
        <dbReference type="EC" id="2.4.2.19"/>
    </reaction>
</comment>
<evidence type="ECO:0000256" key="2">
    <source>
        <dbReference type="ARBA" id="ARBA00004893"/>
    </source>
</evidence>
<name>A0A7G1H1B1_9BACT</name>
<evidence type="ECO:0000256" key="1">
    <source>
        <dbReference type="ARBA" id="ARBA00003237"/>
    </source>
</evidence>
<dbReference type="KEGG" id="dtp:JZK55_13200"/>
<reference evidence="16 17" key="1">
    <citation type="submission" date="2020-03" db="EMBL/GenBank/DDBJ databases">
        <title>Complete genome sequences of two sulfur-disproportionating bacterial strains T55J and Mzg5.</title>
        <authorList>
            <person name="Umezawa K."/>
            <person name="Kojima H."/>
            <person name="Kato Y."/>
            <person name="Fukui M."/>
        </authorList>
    </citation>
    <scope>NUCLEOTIDE SEQUENCE [LARGE SCALE GENOMIC DNA]</scope>
    <source>
        <strain evidence="16 17">T55J</strain>
    </source>
</reference>
<dbReference type="UniPathway" id="UPA00253">
    <property type="reaction ID" value="UER00331"/>
</dbReference>
<dbReference type="FunFam" id="3.20.20.70:FF:000030">
    <property type="entry name" value="Nicotinate-nucleotide pyrophosphorylase, carboxylating"/>
    <property type="match status" value="1"/>
</dbReference>
<evidence type="ECO:0000313" key="17">
    <source>
        <dbReference type="Proteomes" id="UP000516360"/>
    </source>
</evidence>
<proteinExistence type="inferred from homology"/>
<feature type="binding site" evidence="13">
    <location>
        <begin position="241"/>
        <end position="243"/>
    </location>
    <ligand>
        <name>substrate</name>
    </ligand>
</feature>
<dbReference type="InterPro" id="IPR037128">
    <property type="entry name" value="Quinolinate_PRibosylTase_N_sf"/>
</dbReference>
<dbReference type="InterPro" id="IPR013785">
    <property type="entry name" value="Aldolase_TIM"/>
</dbReference>
<dbReference type="SUPFAM" id="SSF51690">
    <property type="entry name" value="Nicotinate/Quinolinate PRTase C-terminal domain-like"/>
    <property type="match status" value="1"/>
</dbReference>
<dbReference type="PANTHER" id="PTHR32179:SF3">
    <property type="entry name" value="NICOTINATE-NUCLEOTIDE PYROPHOSPHORYLASE [CARBOXYLATING]"/>
    <property type="match status" value="1"/>
</dbReference>
<feature type="binding site" evidence="13">
    <location>
        <position position="197"/>
    </location>
    <ligand>
        <name>substrate</name>
    </ligand>
</feature>
<comment type="pathway">
    <text evidence="2">Cofactor biosynthesis; NAD(+) biosynthesis; nicotinate D-ribonucleotide from quinolinate: step 1/1.</text>
</comment>
<dbReference type="GO" id="GO:0004514">
    <property type="term" value="F:nicotinate-nucleotide diphosphorylase (carboxylating) activity"/>
    <property type="evidence" value="ECO:0007669"/>
    <property type="project" value="UniProtKB-EC"/>
</dbReference>
<dbReference type="PIRSF" id="PIRSF006250">
    <property type="entry name" value="NadC_ModD"/>
    <property type="match status" value="1"/>
</dbReference>
<dbReference type="Gene3D" id="3.20.20.70">
    <property type="entry name" value="Aldolase class I"/>
    <property type="match status" value="1"/>
</dbReference>
<organism evidence="16 17">
    <name type="scientific">Dissulfurispira thermophila</name>
    <dbReference type="NCBI Taxonomy" id="2715679"/>
    <lineage>
        <taxon>Bacteria</taxon>
        <taxon>Pseudomonadati</taxon>
        <taxon>Nitrospirota</taxon>
        <taxon>Thermodesulfovibrionia</taxon>
        <taxon>Thermodesulfovibrionales</taxon>
        <taxon>Dissulfurispiraceae</taxon>
        <taxon>Dissulfurispira</taxon>
    </lineage>
</organism>
<dbReference type="Proteomes" id="UP000516360">
    <property type="component" value="Chromosome"/>
</dbReference>
<evidence type="ECO:0000259" key="15">
    <source>
        <dbReference type="Pfam" id="PF02749"/>
    </source>
</evidence>
<dbReference type="Pfam" id="PF02749">
    <property type="entry name" value="QRPTase_N"/>
    <property type="match status" value="1"/>
</dbReference>
<comment type="function">
    <text evidence="1">Involved in the catabolism of quinolinic acid (QA).</text>
</comment>
<feature type="binding site" evidence="13">
    <location>
        <begin position="134"/>
        <end position="136"/>
    </location>
    <ligand>
        <name>substrate</name>
    </ligand>
</feature>
<comment type="similarity">
    <text evidence="3 12">Belongs to the NadC/ModD family.</text>
</comment>
<evidence type="ECO:0000256" key="8">
    <source>
        <dbReference type="ARBA" id="ARBA00022679"/>
    </source>
</evidence>
<keyword evidence="8 12" id="KW-0808">Transferase</keyword>
<accession>A0A7G1H1B1</accession>
<dbReference type="EC" id="2.4.2.19" evidence="5"/>
<dbReference type="PANTHER" id="PTHR32179">
    <property type="entry name" value="NICOTINATE-NUCLEOTIDE PYROPHOSPHORYLASE [CARBOXYLATING]"/>
    <property type="match status" value="1"/>
</dbReference>
<dbReference type="InterPro" id="IPR027277">
    <property type="entry name" value="NadC/ModD"/>
</dbReference>
<feature type="binding site" evidence="13">
    <location>
        <begin position="262"/>
        <end position="264"/>
    </location>
    <ligand>
        <name>substrate</name>
    </ligand>
</feature>
<dbReference type="GO" id="GO:0009435">
    <property type="term" value="P:NAD+ biosynthetic process"/>
    <property type="evidence" value="ECO:0007669"/>
    <property type="project" value="UniProtKB-UniPathway"/>
</dbReference>
<evidence type="ECO:0000256" key="9">
    <source>
        <dbReference type="ARBA" id="ARBA00033102"/>
    </source>
</evidence>